<dbReference type="SUPFAM" id="SSF50249">
    <property type="entry name" value="Nucleic acid-binding proteins"/>
    <property type="match status" value="1"/>
</dbReference>
<dbReference type="InterPro" id="IPR056625">
    <property type="entry name" value="SH3_CYT4"/>
</dbReference>
<accession>A0AAN6ZN63</accession>
<dbReference type="GO" id="GO:0006402">
    <property type="term" value="P:mRNA catabolic process"/>
    <property type="evidence" value="ECO:0007669"/>
    <property type="project" value="TreeGrafter"/>
</dbReference>
<dbReference type="SMART" id="SM00955">
    <property type="entry name" value="RNB"/>
    <property type="match status" value="1"/>
</dbReference>
<dbReference type="GO" id="GO:0000932">
    <property type="term" value="C:P-body"/>
    <property type="evidence" value="ECO:0007669"/>
    <property type="project" value="TreeGrafter"/>
</dbReference>
<dbReference type="EMBL" id="MU853588">
    <property type="protein sequence ID" value="KAK4143256.1"/>
    <property type="molecule type" value="Genomic_DNA"/>
</dbReference>
<protein>
    <recommendedName>
        <fullName evidence="2">RNB domain-containing protein</fullName>
    </recommendedName>
</protein>
<dbReference type="Proteomes" id="UP001302676">
    <property type="component" value="Unassembled WGS sequence"/>
</dbReference>
<reference evidence="3" key="2">
    <citation type="submission" date="2023-05" db="EMBL/GenBank/DDBJ databases">
        <authorList>
            <consortium name="Lawrence Berkeley National Laboratory"/>
            <person name="Steindorff A."/>
            <person name="Hensen N."/>
            <person name="Bonometti L."/>
            <person name="Westerberg I."/>
            <person name="Brannstrom I.O."/>
            <person name="Guillou S."/>
            <person name="Cros-Aarteil S."/>
            <person name="Calhoun S."/>
            <person name="Haridas S."/>
            <person name="Kuo A."/>
            <person name="Mondo S."/>
            <person name="Pangilinan J."/>
            <person name="Riley R."/>
            <person name="Labutti K."/>
            <person name="Andreopoulos B."/>
            <person name="Lipzen A."/>
            <person name="Chen C."/>
            <person name="Yanf M."/>
            <person name="Daum C."/>
            <person name="Ng V."/>
            <person name="Clum A."/>
            <person name="Ohm R."/>
            <person name="Martin F."/>
            <person name="Silar P."/>
            <person name="Natvig D."/>
            <person name="Lalanne C."/>
            <person name="Gautier V."/>
            <person name="Ament-Velasquez S.L."/>
            <person name="Kruys A."/>
            <person name="Hutchinson M.I."/>
            <person name="Powell A.J."/>
            <person name="Barry K."/>
            <person name="Miller A.N."/>
            <person name="Grigoriev I.V."/>
            <person name="Debuchy R."/>
            <person name="Gladieux P."/>
            <person name="Thoren M.H."/>
            <person name="Johannesson H."/>
        </authorList>
    </citation>
    <scope>NUCLEOTIDE SEQUENCE</scope>
    <source>
        <strain evidence="3">CBS 141.50</strain>
    </source>
</reference>
<feature type="domain" description="RNB" evidence="2">
    <location>
        <begin position="567"/>
        <end position="916"/>
    </location>
</feature>
<organism evidence="3 4">
    <name type="scientific">Dichotomopilus funicola</name>
    <dbReference type="NCBI Taxonomy" id="1934379"/>
    <lineage>
        <taxon>Eukaryota</taxon>
        <taxon>Fungi</taxon>
        <taxon>Dikarya</taxon>
        <taxon>Ascomycota</taxon>
        <taxon>Pezizomycotina</taxon>
        <taxon>Sordariomycetes</taxon>
        <taxon>Sordariomycetidae</taxon>
        <taxon>Sordariales</taxon>
        <taxon>Chaetomiaceae</taxon>
        <taxon>Dichotomopilus</taxon>
    </lineage>
</organism>
<dbReference type="InterPro" id="IPR056624">
    <property type="entry name" value="WH_CYT4"/>
</dbReference>
<sequence>MMRRGNQNYVCWRCLSLRPAGRVVPPRRASGPVVAATPLSSFSALAAAASRPSSALFPSLTRHDRRPLLRYLSTEPPAAANTGQGETGEGETASLFDRALDEELDSDPFARPGDIRAQLRAWEARNPDKTLTVPPDAPVGNSVSNSLTKNLWDLNMLLDKPTVQDDDSSQPHFDGVDVIDSSHAGAALQAGDLVEFSANSSTSLFIAVCLGNFNGHLHFYTSKGQWFTTRSLRTGFVVKNYFEDPGELDDLVQAIPSLSSSESVLKDLQERNAGPSREIGASLIRKMHAFLTESRLLHQAYVERLSKAHLSFGKEEKVLSLREIADVLLPVQLKRGKSYFPPEALYAVYCTIMADDLNFLPLTRGARERESYMFVLQPASVLENVARVEDLVRGVSELDAARGRAGKKFITATDSFLEFQSQARSLIDQTRKTRDWSPHGMVGPFKNPGSGPVAPPQPVAWSETGLAVIQFLETWAAQGSFRPSSRYHWVGAAILRGLDRYPGAILDSSTGWTFLQEIGWIAPWDVSARHTLRLPSQRTTRHTALPNPPSLDATKVGLAGDRLARLRQEFAQSTVYCIDSADTLDVDDGISLEAAGDGEYWIHIHVADPASRIRHTSPLAKEGASKMGTSYLAGFYDRMLDRDDVRDIFSLRPDSPSLTFSARVNEKGQLLGSKVTPGILKDVVYMTPEDVSSVVGDTPEVVPPPDVLEVGKRPAEHAPPVRKMDTPETLSKAHKRDLKTLFKLATAIRNVRLEKGATPVFPSRPRARVSLDGLSPVAAENGSAFYHGDPYIRVEYDNQGSSLVSSIMQLAGEVAARWCFDRRIPIPYRVQKIASEHLAALQAFNRDVLHPKLLAGERPTQEEYNVLRVLGGSYEVSTLPGPYLGMGLDMYAKVTSPLRRYPDLVAHWQIEAALLEEHRLGTSLAGRKLSADGPMAVPGKPPPTQGFLPFTKTDLDNDILPQVRIRERHRKLVDNVEGNTQWILQALVRAWRFGEGSPKLPETFRFTVADTAPGRGLIGRLDWFGQAAEVDLEGLKPVTRLAEVKPNDEFEVELLDVNVHTQKVSVKLLKRL</sequence>
<evidence type="ECO:0000256" key="1">
    <source>
        <dbReference type="SAM" id="MobiDB-lite"/>
    </source>
</evidence>
<evidence type="ECO:0000313" key="4">
    <source>
        <dbReference type="Proteomes" id="UP001302676"/>
    </source>
</evidence>
<dbReference type="Pfam" id="PF23216">
    <property type="entry name" value="WHD_CYT4"/>
    <property type="match status" value="1"/>
</dbReference>
<dbReference type="Pfam" id="PF23214">
    <property type="entry name" value="SH3_CYT4"/>
    <property type="match status" value="1"/>
</dbReference>
<dbReference type="GO" id="GO:0003723">
    <property type="term" value="F:RNA binding"/>
    <property type="evidence" value="ECO:0007669"/>
    <property type="project" value="InterPro"/>
</dbReference>
<dbReference type="PANTHER" id="PTHR23355:SF65">
    <property type="entry name" value="EXORIBONUCLEASE CYT-4, PUTATIVE (AFU_ORTHOLOGUE AFUA_7G01550)-RELATED"/>
    <property type="match status" value="1"/>
</dbReference>
<dbReference type="RefSeq" id="XP_062636627.1">
    <property type="nucleotide sequence ID" value="XM_062783947.1"/>
</dbReference>
<dbReference type="AlphaFoldDB" id="A0AAN6ZN63"/>
<dbReference type="Pfam" id="PF00773">
    <property type="entry name" value="RNB"/>
    <property type="match status" value="1"/>
</dbReference>
<dbReference type="InterPro" id="IPR050180">
    <property type="entry name" value="RNR_Ribonuclease"/>
</dbReference>
<dbReference type="Pfam" id="PF25522">
    <property type="entry name" value="OB_cyt-4"/>
    <property type="match status" value="1"/>
</dbReference>
<comment type="caution">
    <text evidence="3">The sequence shown here is derived from an EMBL/GenBank/DDBJ whole genome shotgun (WGS) entry which is preliminary data.</text>
</comment>
<feature type="region of interest" description="Disordered" evidence="1">
    <location>
        <begin position="695"/>
        <end position="730"/>
    </location>
</feature>
<evidence type="ECO:0000259" key="2">
    <source>
        <dbReference type="SMART" id="SM00955"/>
    </source>
</evidence>
<proteinExistence type="predicted"/>
<dbReference type="InterPro" id="IPR012340">
    <property type="entry name" value="NA-bd_OB-fold"/>
</dbReference>
<reference evidence="3" key="1">
    <citation type="journal article" date="2023" name="Mol. Phylogenet. Evol.">
        <title>Genome-scale phylogeny and comparative genomics of the fungal order Sordariales.</title>
        <authorList>
            <person name="Hensen N."/>
            <person name="Bonometti L."/>
            <person name="Westerberg I."/>
            <person name="Brannstrom I.O."/>
            <person name="Guillou S."/>
            <person name="Cros-Aarteil S."/>
            <person name="Calhoun S."/>
            <person name="Haridas S."/>
            <person name="Kuo A."/>
            <person name="Mondo S."/>
            <person name="Pangilinan J."/>
            <person name="Riley R."/>
            <person name="LaButti K."/>
            <person name="Andreopoulos B."/>
            <person name="Lipzen A."/>
            <person name="Chen C."/>
            <person name="Yan M."/>
            <person name="Daum C."/>
            <person name="Ng V."/>
            <person name="Clum A."/>
            <person name="Steindorff A."/>
            <person name="Ohm R.A."/>
            <person name="Martin F."/>
            <person name="Silar P."/>
            <person name="Natvig D.O."/>
            <person name="Lalanne C."/>
            <person name="Gautier V."/>
            <person name="Ament-Velasquez S.L."/>
            <person name="Kruys A."/>
            <person name="Hutchinson M.I."/>
            <person name="Powell A.J."/>
            <person name="Barry K."/>
            <person name="Miller A.N."/>
            <person name="Grigoriev I.V."/>
            <person name="Debuchy R."/>
            <person name="Gladieux P."/>
            <person name="Hiltunen Thoren M."/>
            <person name="Johannesson H."/>
        </authorList>
    </citation>
    <scope>NUCLEOTIDE SEQUENCE</scope>
    <source>
        <strain evidence="3">CBS 141.50</strain>
    </source>
</reference>
<name>A0AAN6ZN63_9PEZI</name>
<keyword evidence="4" id="KW-1185">Reference proteome</keyword>
<evidence type="ECO:0000313" key="3">
    <source>
        <dbReference type="EMBL" id="KAK4143256.1"/>
    </source>
</evidence>
<dbReference type="GeneID" id="87820560"/>
<gene>
    <name evidence="3" type="ORF">C8A04DRAFT_37618</name>
</gene>
<dbReference type="PANTHER" id="PTHR23355">
    <property type="entry name" value="RIBONUCLEASE"/>
    <property type="match status" value="1"/>
</dbReference>
<dbReference type="InterPro" id="IPR057912">
    <property type="entry name" value="OB_CYT4_C"/>
</dbReference>
<dbReference type="InterPro" id="IPR001900">
    <property type="entry name" value="RNase_II/R"/>
</dbReference>
<dbReference type="GO" id="GO:0000175">
    <property type="term" value="F:3'-5'-RNA exonuclease activity"/>
    <property type="evidence" value="ECO:0007669"/>
    <property type="project" value="TreeGrafter"/>
</dbReference>